<dbReference type="Proteomes" id="UP001379533">
    <property type="component" value="Chromosome"/>
</dbReference>
<organism evidence="1 2">
    <name type="scientific">Pendulispora brunnea</name>
    <dbReference type="NCBI Taxonomy" id="2905690"/>
    <lineage>
        <taxon>Bacteria</taxon>
        <taxon>Pseudomonadati</taxon>
        <taxon>Myxococcota</taxon>
        <taxon>Myxococcia</taxon>
        <taxon>Myxococcales</taxon>
        <taxon>Sorangiineae</taxon>
        <taxon>Pendulisporaceae</taxon>
        <taxon>Pendulispora</taxon>
    </lineage>
</organism>
<dbReference type="EMBL" id="CP089982">
    <property type="protein sequence ID" value="WXA95570.1"/>
    <property type="molecule type" value="Genomic_DNA"/>
</dbReference>
<reference evidence="1 2" key="1">
    <citation type="submission" date="2021-12" db="EMBL/GenBank/DDBJ databases">
        <title>Discovery of the Pendulisporaceae a myxobacterial family with distinct sporulation behavior and unique specialized metabolism.</title>
        <authorList>
            <person name="Garcia R."/>
            <person name="Popoff A."/>
            <person name="Bader C.D."/>
            <person name="Loehr J."/>
            <person name="Walesch S."/>
            <person name="Walt C."/>
            <person name="Boldt J."/>
            <person name="Bunk B."/>
            <person name="Haeckl F.J.F.P.J."/>
            <person name="Gunesch A.P."/>
            <person name="Birkelbach J."/>
            <person name="Nuebel U."/>
            <person name="Pietschmann T."/>
            <person name="Bach T."/>
            <person name="Mueller R."/>
        </authorList>
    </citation>
    <scope>NUCLEOTIDE SEQUENCE [LARGE SCALE GENOMIC DNA]</scope>
    <source>
        <strain evidence="1 2">MSr12523</strain>
    </source>
</reference>
<dbReference type="InterPro" id="IPR010281">
    <property type="entry name" value="DUF885"/>
</dbReference>
<sequence length="570" mass="66036">MPHADELHALMQREWQYQLERSPVYTSLMMGDRRWNDRWDDRSLAGMEADHRHNVEVLEQLGRIERGADPLNYDLLRRDYETWRDEYACRLHLLPTSHLGWLPEYPRQFPAVATASQLAPELRFETSSDYEEWILRLERFRGYVDQIVDGMREGVREGVVHPRAVVDRIPPQIEKQLVTEARESDFYLPFTRFPVGVREGDRSRLAAAAERSIANGVLPALHHFLEFVVREYIPAAPEAVGFWQYPRGEETYAFLARKYTTTTLTPNEIHELGLSEVERLRTEMESVKAKAGFSGSLPAFFDFLRNDARFYFKTGDELVAHYRNLAKRIDPLLVKLFKTLQRQPYGVEPTPEAMAPNATTGFYVHGASDGSRPGVFLVNPYKLETRPRWQMVPLTLHEAVPGHHLQVSLAAELEGIPDFRRYGRQVAYSEGWALYCETLGDELGLYDDPYDKFGQLSFDMWRAIRLVVDTGLHTKQWSRRRAIDYSLENSPQAEYEVANEVDRYIAQPGQALAYKVGQLKIRELRRRAERTLGDRFDVREFHDAVLLGGPMPLDILERRIVAWIQEAGHD</sequence>
<gene>
    <name evidence="1" type="ORF">LZC95_01770</name>
</gene>
<dbReference type="Pfam" id="PF05960">
    <property type="entry name" value="DUF885"/>
    <property type="match status" value="1"/>
</dbReference>
<evidence type="ECO:0000313" key="2">
    <source>
        <dbReference type="Proteomes" id="UP001379533"/>
    </source>
</evidence>
<dbReference type="PANTHER" id="PTHR33361">
    <property type="entry name" value="GLR0591 PROTEIN"/>
    <property type="match status" value="1"/>
</dbReference>
<dbReference type="PANTHER" id="PTHR33361:SF2">
    <property type="entry name" value="DUF885 DOMAIN-CONTAINING PROTEIN"/>
    <property type="match status" value="1"/>
</dbReference>
<accession>A0ABZ2KEQ7</accession>
<dbReference type="RefSeq" id="WP_394846175.1">
    <property type="nucleotide sequence ID" value="NZ_CP089982.1"/>
</dbReference>
<protein>
    <submittedName>
        <fullName evidence="1">DUF885 domain-containing protein</fullName>
    </submittedName>
</protein>
<evidence type="ECO:0000313" key="1">
    <source>
        <dbReference type="EMBL" id="WXA95570.1"/>
    </source>
</evidence>
<proteinExistence type="predicted"/>
<keyword evidence="2" id="KW-1185">Reference proteome</keyword>
<name>A0ABZ2KEQ7_9BACT</name>